<comment type="caution">
    <text evidence="2">The sequence shown here is derived from an EMBL/GenBank/DDBJ whole genome shotgun (WGS) entry which is preliminary data.</text>
</comment>
<dbReference type="Proteomes" id="UP000245086">
    <property type="component" value="Unassembled WGS sequence"/>
</dbReference>
<accession>A0A2P2E7D4</accession>
<dbReference type="EMBL" id="BFBR01000001">
    <property type="protein sequence ID" value="GBF56975.1"/>
    <property type="molecule type" value="Genomic_DNA"/>
</dbReference>
<keyword evidence="3" id="KW-1185">Reference proteome</keyword>
<feature type="chain" id="PRO_5015106318" evidence="1">
    <location>
        <begin position="26"/>
        <end position="381"/>
    </location>
</feature>
<sequence length="381" mass="41811">MPDRRSILQLLALSPLATLPSSCAAASDTNDPAAAWRNPGAGQSDPRLYSLAHAILAPNPHNRQPWLVSLEDKDSLTLYFDTQRRLPATDPFDRQLAVGCGAFLELLVIAAAQIGYQANIRLFPEGEPQPRMDDRPVARVTLIPGAAARDPLFAHITQRRSNKQLYDSKKAISPETLARLLMTEPDPSLFLAGALRGDPTCEALREISIQAYRREIETPATLKESVDLMRIGKAEIARYRDGIPLDFPGIGLMQATGMLTREKLMTPGSSIYKQGLEQTDPLAKSAAGYVWLVTRGNTRQDQIAAGRAYARLNLRATALDLAMHPMSQALQEFPEMAEFKSAAEKTVQLEAGHCVQMLARIGYGKSVPPAPRRGLSEHLRT</sequence>
<reference evidence="2" key="1">
    <citation type="journal article" date="2018" name="Genome Announc.">
        <title>Draft Genome Sequence of "Candidatus Phycosocius bacilliformis," an Alphaproteobacterial Ectosymbiont of the Hydrocarbon-Producing Green Alga Botryococcus braunii.</title>
        <authorList>
            <person name="Tanabe Y."/>
            <person name="Yamaguchi H."/>
            <person name="Watanabe M.M."/>
        </authorList>
    </citation>
    <scope>NUCLEOTIDE SEQUENCE [LARGE SCALE GENOMIC DNA]</scope>
    <source>
        <strain evidence="2">BOTRYCO-2</strain>
    </source>
</reference>
<evidence type="ECO:0000313" key="2">
    <source>
        <dbReference type="EMBL" id="GBF56975.1"/>
    </source>
</evidence>
<dbReference type="AlphaFoldDB" id="A0A2P2E7D4"/>
<proteinExistence type="predicted"/>
<dbReference type="Gene3D" id="3.40.109.10">
    <property type="entry name" value="NADH Oxidase"/>
    <property type="match status" value="1"/>
</dbReference>
<evidence type="ECO:0000313" key="3">
    <source>
        <dbReference type="Proteomes" id="UP000245086"/>
    </source>
</evidence>
<keyword evidence="1" id="KW-0732">Signal</keyword>
<dbReference type="InterPro" id="IPR000415">
    <property type="entry name" value="Nitroreductase-like"/>
</dbReference>
<gene>
    <name evidence="2" type="ORF">PbB2_00632</name>
</gene>
<name>A0A2P2E7D4_9PROT</name>
<dbReference type="SUPFAM" id="SSF55469">
    <property type="entry name" value="FMN-dependent nitroreductase-like"/>
    <property type="match status" value="1"/>
</dbReference>
<protein>
    <submittedName>
        <fullName evidence="2">Putative NAD(P)H nitroreductase</fullName>
    </submittedName>
</protein>
<dbReference type="NCBIfam" id="NF047509">
    <property type="entry name" value="Rv3131_FMN_oxido"/>
    <property type="match status" value="1"/>
</dbReference>
<organism evidence="2 3">
    <name type="scientific">Candidatus Phycosocius bacilliformis</name>
    <dbReference type="NCBI Taxonomy" id="1445552"/>
    <lineage>
        <taxon>Bacteria</taxon>
        <taxon>Pseudomonadati</taxon>
        <taxon>Pseudomonadota</taxon>
        <taxon>Alphaproteobacteria</taxon>
        <taxon>Caulobacterales</taxon>
        <taxon>Caulobacterales incertae sedis</taxon>
        <taxon>Candidatus Phycosocius</taxon>
    </lineage>
</organism>
<feature type="signal peptide" evidence="1">
    <location>
        <begin position="1"/>
        <end position="25"/>
    </location>
</feature>
<evidence type="ECO:0000256" key="1">
    <source>
        <dbReference type="SAM" id="SignalP"/>
    </source>
</evidence>
<dbReference type="OrthoDB" id="8156917at2"/>
<dbReference type="GO" id="GO:0016491">
    <property type="term" value="F:oxidoreductase activity"/>
    <property type="evidence" value="ECO:0007669"/>
    <property type="project" value="InterPro"/>
</dbReference>
<dbReference type="RefSeq" id="WP_133245696.1">
    <property type="nucleotide sequence ID" value="NZ_BFBR01000001.1"/>
</dbReference>